<dbReference type="HAMAP" id="MF_00790">
    <property type="entry name" value="Lipase_chap"/>
    <property type="match status" value="1"/>
</dbReference>
<organism evidence="13 14">
    <name type="scientific">Undibacterium rugosum</name>
    <dbReference type="NCBI Taxonomy" id="2762291"/>
    <lineage>
        <taxon>Bacteria</taxon>
        <taxon>Pseudomonadati</taxon>
        <taxon>Pseudomonadota</taxon>
        <taxon>Betaproteobacteria</taxon>
        <taxon>Burkholderiales</taxon>
        <taxon>Oxalobacteraceae</taxon>
        <taxon>Undibacterium</taxon>
    </lineage>
</organism>
<keyword evidence="5 11" id="KW-0812">Transmembrane</keyword>
<comment type="caution">
    <text evidence="13">The sequence shown here is derived from an EMBL/GenBank/DDBJ whole genome shotgun (WGS) entry which is preliminary data.</text>
</comment>
<comment type="function">
    <text evidence="11">May be involved in the folding of the extracellular lipase during its passage through the periplasm.</text>
</comment>
<evidence type="ECO:0000256" key="1">
    <source>
        <dbReference type="ARBA" id="ARBA00004383"/>
    </source>
</evidence>
<keyword evidence="10 11" id="KW-0143">Chaperone</keyword>
<sequence>MKTLSRTLGLAALGSAAFFAFWNTKLTDQQDRAQLTAPDTHLSFVRSMDGTQTDGKLEEARGELVVNAELRLMFDYYLAATGEKSLAEIRQEIEKVLDQRLPPHAASQAKQLLSRYLQYKTALFDSEKQLGQNVQSATMMATAMRTRWQAMQNLRLQYFSAKESQAMFGFDDAYDLDAIARLEIANNRALTEAEKQMRLRTLDDNLPADLKEAKNAPLQVIRLEEQANAMRQQGASEDDVYRMRAATISPDAANRLAQVDREEADWKSRIQRYLNERRSLINMGMNEVQLSLSIQELRNRYFSSQEQLRLPAYEEQ</sequence>
<gene>
    <name evidence="11" type="primary">lifO</name>
    <name evidence="13" type="ORF">H8K47_05085</name>
</gene>
<keyword evidence="12" id="KW-0732">Signal</keyword>
<evidence type="ECO:0000256" key="2">
    <source>
        <dbReference type="ARBA" id="ARBA00010358"/>
    </source>
</evidence>
<evidence type="ECO:0000313" key="13">
    <source>
        <dbReference type="EMBL" id="MBC3934728.1"/>
    </source>
</evidence>
<feature type="chain" id="PRO_5036897043" description="Lipase chaperone" evidence="12">
    <location>
        <begin position="23"/>
        <end position="316"/>
    </location>
</feature>
<evidence type="ECO:0000256" key="12">
    <source>
        <dbReference type="SAM" id="SignalP"/>
    </source>
</evidence>
<dbReference type="GO" id="GO:0016042">
    <property type="term" value="P:lipid catabolic process"/>
    <property type="evidence" value="ECO:0007669"/>
    <property type="project" value="UniProtKB-UniRule"/>
</dbReference>
<keyword evidence="7 11" id="KW-1133">Transmembrane helix</keyword>
<evidence type="ECO:0000256" key="5">
    <source>
        <dbReference type="ARBA" id="ARBA00022692"/>
    </source>
</evidence>
<dbReference type="GO" id="GO:0051082">
    <property type="term" value="F:unfolded protein binding"/>
    <property type="evidence" value="ECO:0007669"/>
    <property type="project" value="UniProtKB-UniRule"/>
</dbReference>
<comment type="subcellular location">
    <subcellularLocation>
        <location evidence="1">Cell inner membrane</location>
        <topology evidence="1">Single-pass membrane protein</topology>
        <orientation evidence="1">Periplasmic side</orientation>
    </subcellularLocation>
</comment>
<evidence type="ECO:0000256" key="10">
    <source>
        <dbReference type="ARBA" id="ARBA00023186"/>
    </source>
</evidence>
<evidence type="ECO:0000256" key="6">
    <source>
        <dbReference type="ARBA" id="ARBA00022963"/>
    </source>
</evidence>
<comment type="similarity">
    <text evidence="2 11">Belongs to the lipase chaperone family.</text>
</comment>
<dbReference type="SUPFAM" id="SSF158855">
    <property type="entry name" value="Lipase chaperone-like"/>
    <property type="match status" value="1"/>
</dbReference>
<evidence type="ECO:0000256" key="3">
    <source>
        <dbReference type="ARBA" id="ARBA00022475"/>
    </source>
</evidence>
<evidence type="ECO:0000256" key="8">
    <source>
        <dbReference type="ARBA" id="ARBA00023098"/>
    </source>
</evidence>
<evidence type="ECO:0000256" key="4">
    <source>
        <dbReference type="ARBA" id="ARBA00022519"/>
    </source>
</evidence>
<feature type="signal peptide" evidence="12">
    <location>
        <begin position="1"/>
        <end position="22"/>
    </location>
</feature>
<protein>
    <recommendedName>
        <fullName evidence="11">Lipase chaperone</fullName>
    </recommendedName>
    <alternativeName>
        <fullName evidence="11">Lipase activator protein</fullName>
    </alternativeName>
    <alternativeName>
        <fullName evidence="11">Lipase foldase</fullName>
    </alternativeName>
    <alternativeName>
        <fullName evidence="11">Lipase helper protein</fullName>
    </alternativeName>
    <alternativeName>
        <fullName evidence="11">Lipase modulator</fullName>
    </alternativeName>
</protein>
<dbReference type="Proteomes" id="UP000612361">
    <property type="component" value="Unassembled WGS sequence"/>
</dbReference>
<keyword evidence="8 11" id="KW-0443">Lipid metabolism</keyword>
<accession>A0A923KYR2</accession>
<reference evidence="13" key="1">
    <citation type="submission" date="2020-08" db="EMBL/GenBank/DDBJ databases">
        <title>Novel species isolated from subtropical streams in China.</title>
        <authorList>
            <person name="Lu H."/>
        </authorList>
    </citation>
    <scope>NUCLEOTIDE SEQUENCE</scope>
    <source>
        <strain evidence="13">CY7W</strain>
    </source>
</reference>
<dbReference type="Pfam" id="PF03280">
    <property type="entry name" value="Lipase_chap"/>
    <property type="match status" value="1"/>
</dbReference>
<name>A0A923KYR2_9BURK</name>
<keyword evidence="9 11" id="KW-0472">Membrane</keyword>
<evidence type="ECO:0000256" key="7">
    <source>
        <dbReference type="ARBA" id="ARBA00022989"/>
    </source>
</evidence>
<keyword evidence="4 11" id="KW-0997">Cell inner membrane</keyword>
<dbReference type="InterPro" id="IPR004961">
    <property type="entry name" value="Lipase_chaperone"/>
</dbReference>
<dbReference type="EMBL" id="JACOGG010000004">
    <property type="protein sequence ID" value="MBC3934728.1"/>
    <property type="molecule type" value="Genomic_DNA"/>
</dbReference>
<dbReference type="AlphaFoldDB" id="A0A923KYR2"/>
<evidence type="ECO:0000313" key="14">
    <source>
        <dbReference type="Proteomes" id="UP000612361"/>
    </source>
</evidence>
<keyword evidence="3 11" id="KW-1003">Cell membrane</keyword>
<evidence type="ECO:0000256" key="9">
    <source>
        <dbReference type="ARBA" id="ARBA00023136"/>
    </source>
</evidence>
<proteinExistence type="inferred from homology"/>
<evidence type="ECO:0000256" key="11">
    <source>
        <dbReference type="HAMAP-Rule" id="MF_00790"/>
    </source>
</evidence>
<dbReference type="RefSeq" id="WP_186880345.1">
    <property type="nucleotide sequence ID" value="NZ_JACOGG010000004.1"/>
</dbReference>
<keyword evidence="14" id="KW-1185">Reference proteome</keyword>
<dbReference type="GO" id="GO:0006457">
    <property type="term" value="P:protein folding"/>
    <property type="evidence" value="ECO:0007669"/>
    <property type="project" value="UniProtKB-UniRule"/>
</dbReference>
<keyword evidence="6 11" id="KW-0442">Lipid degradation</keyword>
<dbReference type="GO" id="GO:0005886">
    <property type="term" value="C:plasma membrane"/>
    <property type="evidence" value="ECO:0007669"/>
    <property type="project" value="UniProtKB-SubCell"/>
</dbReference>